<dbReference type="Pfam" id="PF06262">
    <property type="entry name" value="Zincin_1"/>
    <property type="match status" value="1"/>
</dbReference>
<accession>Q02BF3</accession>
<dbReference type="Gene3D" id="3.30.2010.20">
    <property type="match status" value="1"/>
</dbReference>
<dbReference type="AlphaFoldDB" id="Q02BF3"/>
<name>Q02BF3_SOLUE</name>
<feature type="compositionally biased region" description="Basic residues" evidence="1">
    <location>
        <begin position="1"/>
        <end position="10"/>
    </location>
</feature>
<dbReference type="SUPFAM" id="SSF55486">
    <property type="entry name" value="Metalloproteases ('zincins'), catalytic domain"/>
    <property type="match status" value="1"/>
</dbReference>
<proteinExistence type="predicted"/>
<dbReference type="KEGG" id="sus:Acid_0607"/>
<protein>
    <recommendedName>
        <fullName evidence="3">Metallopeptidase family protein</fullName>
    </recommendedName>
</protein>
<dbReference type="HOGENOM" id="CLU_123836_0_0_0"/>
<dbReference type="InterPro" id="IPR038555">
    <property type="entry name" value="Zincin_1_sf"/>
</dbReference>
<feature type="region of interest" description="Disordered" evidence="1">
    <location>
        <begin position="1"/>
        <end position="20"/>
    </location>
</feature>
<dbReference type="STRING" id="234267.Acid_0607"/>
<dbReference type="InterPro" id="IPR010428">
    <property type="entry name" value="Zincin_1"/>
</dbReference>
<evidence type="ECO:0008006" key="3">
    <source>
        <dbReference type="Google" id="ProtNLM"/>
    </source>
</evidence>
<dbReference type="CDD" id="cd12952">
    <property type="entry name" value="MMP_ACEL2062"/>
    <property type="match status" value="1"/>
</dbReference>
<sequence>MKIRMRRKSRDHTAVTGSTEAMHPADFDRLVNDAYERIPPRFRRRLRNLAMIVEPEPSPAQLARGRVPRGGTLLGLYEGRPLTQRSVFESFAMPDRITIFQGPHERMARDAAHLAKLVDDTVWHEVAHYFGMDELQVRTAERRRRSGR</sequence>
<evidence type="ECO:0000313" key="2">
    <source>
        <dbReference type="EMBL" id="ABJ81613.1"/>
    </source>
</evidence>
<dbReference type="InParanoid" id="Q02BF3"/>
<gene>
    <name evidence="2" type="ordered locus">Acid_0607</name>
</gene>
<organism evidence="2">
    <name type="scientific">Solibacter usitatus (strain Ellin6076)</name>
    <dbReference type="NCBI Taxonomy" id="234267"/>
    <lineage>
        <taxon>Bacteria</taxon>
        <taxon>Pseudomonadati</taxon>
        <taxon>Acidobacteriota</taxon>
        <taxon>Terriglobia</taxon>
        <taxon>Bryobacterales</taxon>
        <taxon>Solibacteraceae</taxon>
        <taxon>Candidatus Solibacter</taxon>
    </lineage>
</organism>
<dbReference type="EMBL" id="CP000473">
    <property type="protein sequence ID" value="ABJ81613.1"/>
    <property type="molecule type" value="Genomic_DNA"/>
</dbReference>
<reference evidence="2" key="1">
    <citation type="submission" date="2006-10" db="EMBL/GenBank/DDBJ databases">
        <title>Complete sequence of Solibacter usitatus Ellin6076.</title>
        <authorList>
            <consortium name="US DOE Joint Genome Institute"/>
            <person name="Copeland A."/>
            <person name="Lucas S."/>
            <person name="Lapidus A."/>
            <person name="Barry K."/>
            <person name="Detter J.C."/>
            <person name="Glavina del Rio T."/>
            <person name="Hammon N."/>
            <person name="Israni S."/>
            <person name="Dalin E."/>
            <person name="Tice H."/>
            <person name="Pitluck S."/>
            <person name="Thompson L.S."/>
            <person name="Brettin T."/>
            <person name="Bruce D."/>
            <person name="Han C."/>
            <person name="Tapia R."/>
            <person name="Gilna P."/>
            <person name="Schmutz J."/>
            <person name="Larimer F."/>
            <person name="Land M."/>
            <person name="Hauser L."/>
            <person name="Kyrpides N."/>
            <person name="Mikhailova N."/>
            <person name="Janssen P.H."/>
            <person name="Kuske C.R."/>
            <person name="Richardson P."/>
        </authorList>
    </citation>
    <scope>NUCLEOTIDE SEQUENCE</scope>
    <source>
        <strain evidence="2">Ellin6076</strain>
    </source>
</reference>
<evidence type="ECO:0000256" key="1">
    <source>
        <dbReference type="SAM" id="MobiDB-lite"/>
    </source>
</evidence>
<dbReference type="eggNOG" id="COG3824">
    <property type="taxonomic scope" value="Bacteria"/>
</dbReference>